<keyword evidence="3" id="KW-1185">Reference proteome</keyword>
<reference evidence="2" key="1">
    <citation type="submission" date="2024-02" db="EMBL/GenBank/DDBJ databases">
        <authorList>
            <consortium name="ELIXIR-Norway"/>
            <consortium name="Elixir Norway"/>
        </authorList>
    </citation>
    <scope>NUCLEOTIDE SEQUENCE</scope>
</reference>
<dbReference type="Proteomes" id="UP001497444">
    <property type="component" value="Unassembled WGS sequence"/>
</dbReference>
<proteinExistence type="predicted"/>
<sequence length="170" mass="19685">MVSFIASKLCIYCVSVECQGGDQCSNRDSYLNNVSSYRDTVYERRMHVMILSSEYTLRSLLQRDKAGNESITDSPRSGSSLNTITFNEVDIKLSAECLFEELYVRAVDETFDAHNVIYYFHRICGTCNRYNCSDPGFQCVHTPALNRSENYRRFKQAERKELDLLFKGYK</sequence>
<evidence type="ECO:0000313" key="2">
    <source>
        <dbReference type="EMBL" id="CAK9250503.1"/>
    </source>
</evidence>
<gene>
    <name evidence="2" type="ORF">CSSPJE1EN1_LOCUS25881</name>
</gene>
<comment type="caution">
    <text evidence="2">The sequence shown here is derived from an EMBL/GenBank/DDBJ whole genome shotgun (WGS) entry which is preliminary data.</text>
</comment>
<keyword evidence="1" id="KW-0732">Signal</keyword>
<accession>A0ABP0V7T4</accession>
<name>A0ABP0V7T4_9BRYO</name>
<dbReference type="EMBL" id="CAXAQS010000180">
    <property type="protein sequence ID" value="CAK9250503.1"/>
    <property type="molecule type" value="Genomic_DNA"/>
</dbReference>
<feature type="chain" id="PRO_5045470194" evidence="1">
    <location>
        <begin position="19"/>
        <end position="170"/>
    </location>
</feature>
<organism evidence="2 3">
    <name type="scientific">Sphagnum jensenii</name>
    <dbReference type="NCBI Taxonomy" id="128206"/>
    <lineage>
        <taxon>Eukaryota</taxon>
        <taxon>Viridiplantae</taxon>
        <taxon>Streptophyta</taxon>
        <taxon>Embryophyta</taxon>
        <taxon>Bryophyta</taxon>
        <taxon>Sphagnophytina</taxon>
        <taxon>Sphagnopsida</taxon>
        <taxon>Sphagnales</taxon>
        <taxon>Sphagnaceae</taxon>
        <taxon>Sphagnum</taxon>
    </lineage>
</organism>
<feature type="signal peptide" evidence="1">
    <location>
        <begin position="1"/>
        <end position="18"/>
    </location>
</feature>
<evidence type="ECO:0000256" key="1">
    <source>
        <dbReference type="SAM" id="SignalP"/>
    </source>
</evidence>
<evidence type="ECO:0000313" key="3">
    <source>
        <dbReference type="Proteomes" id="UP001497444"/>
    </source>
</evidence>
<protein>
    <submittedName>
        <fullName evidence="2">Uncharacterized protein</fullName>
    </submittedName>
</protein>